<organism evidence="1">
    <name type="scientific">hydrothermal vent metagenome</name>
    <dbReference type="NCBI Taxonomy" id="652676"/>
    <lineage>
        <taxon>unclassified sequences</taxon>
        <taxon>metagenomes</taxon>
        <taxon>ecological metagenomes</taxon>
    </lineage>
</organism>
<gene>
    <name evidence="1" type="ORF">MNBD_GAMMA12-2625</name>
</gene>
<accession>A0A3B0YXP4</accession>
<dbReference type="AlphaFoldDB" id="A0A3B0YXP4"/>
<name>A0A3B0YXP4_9ZZZZ</name>
<dbReference type="EMBL" id="UOFL01000188">
    <property type="protein sequence ID" value="VAW80157.1"/>
    <property type="molecule type" value="Genomic_DNA"/>
</dbReference>
<protein>
    <submittedName>
        <fullName evidence="1">Uncharacterized protein</fullName>
    </submittedName>
</protein>
<evidence type="ECO:0000313" key="1">
    <source>
        <dbReference type="EMBL" id="VAW80157.1"/>
    </source>
</evidence>
<proteinExistence type="predicted"/>
<reference evidence="1" key="1">
    <citation type="submission" date="2018-06" db="EMBL/GenBank/DDBJ databases">
        <authorList>
            <person name="Zhirakovskaya E."/>
        </authorList>
    </citation>
    <scope>NUCLEOTIDE SEQUENCE</scope>
</reference>
<sequence length="205" mass="22356">MLKKTLVFLVFLQSLLFNVHASSVLPLNLEQLSAKAMTIFNGRCISNQVEFDTQSNLVVTYTTFEVLDSIKGTKGLTHTIKQVGGNLPNSNIKTRWPSIPKFIIGNEYVMFLPAASSLGFSTPVGLEQGKFNVLTDALGKQVSNGKNFDALIKDIPSNKIPAVILNRMSLSLASQSLNTSTEKVEVKKLSLVDLLSVVRSIEAAK</sequence>